<name>A0AAV4R662_9ARAC</name>
<reference evidence="2 3" key="1">
    <citation type="submission" date="2021-06" db="EMBL/GenBank/DDBJ databases">
        <title>Caerostris darwini draft genome.</title>
        <authorList>
            <person name="Kono N."/>
            <person name="Arakawa K."/>
        </authorList>
    </citation>
    <scope>NUCLEOTIDE SEQUENCE [LARGE SCALE GENOMIC DNA]</scope>
</reference>
<comment type="caution">
    <text evidence="2">The sequence shown here is derived from an EMBL/GenBank/DDBJ whole genome shotgun (WGS) entry which is preliminary data.</text>
</comment>
<evidence type="ECO:0000313" key="2">
    <source>
        <dbReference type="EMBL" id="GIY16104.1"/>
    </source>
</evidence>
<accession>A0AAV4R662</accession>
<proteinExistence type="predicted"/>
<dbReference type="AlphaFoldDB" id="A0AAV4R662"/>
<organism evidence="2 3">
    <name type="scientific">Caerostris darwini</name>
    <dbReference type="NCBI Taxonomy" id="1538125"/>
    <lineage>
        <taxon>Eukaryota</taxon>
        <taxon>Metazoa</taxon>
        <taxon>Ecdysozoa</taxon>
        <taxon>Arthropoda</taxon>
        <taxon>Chelicerata</taxon>
        <taxon>Arachnida</taxon>
        <taxon>Araneae</taxon>
        <taxon>Araneomorphae</taxon>
        <taxon>Entelegynae</taxon>
        <taxon>Araneoidea</taxon>
        <taxon>Araneidae</taxon>
        <taxon>Caerostris</taxon>
    </lineage>
</organism>
<keyword evidence="3" id="KW-1185">Reference proteome</keyword>
<feature type="compositionally biased region" description="Polar residues" evidence="1">
    <location>
        <begin position="49"/>
        <end position="64"/>
    </location>
</feature>
<protein>
    <submittedName>
        <fullName evidence="2">Uncharacterized protein</fullName>
    </submittedName>
</protein>
<evidence type="ECO:0000313" key="3">
    <source>
        <dbReference type="Proteomes" id="UP001054837"/>
    </source>
</evidence>
<evidence type="ECO:0000256" key="1">
    <source>
        <dbReference type="SAM" id="MobiDB-lite"/>
    </source>
</evidence>
<dbReference type="EMBL" id="BPLQ01005633">
    <property type="protein sequence ID" value="GIY16104.1"/>
    <property type="molecule type" value="Genomic_DNA"/>
</dbReference>
<sequence length="105" mass="11998">MRGENFDYDEEAYQKCLEGKGGFAWQGISITGVGLDRNSESSSNLNRLTINSRPETNPVNPSMSFNRGYHLRIDKPGFRKLLSRPFLEEGWKIPRTLRLPHNDTA</sequence>
<gene>
    <name evidence="2" type="ORF">CDAR_126451</name>
</gene>
<dbReference type="Proteomes" id="UP001054837">
    <property type="component" value="Unassembled WGS sequence"/>
</dbReference>
<feature type="region of interest" description="Disordered" evidence="1">
    <location>
        <begin position="36"/>
        <end position="64"/>
    </location>
</feature>